<sequence>MSDSSVTSEAIHRRGRTLPRLEFALDVDDEELVAVKIADQGNLSQLPEKQALVNTEPQDNAQQLSVQDGATTMEVADDSLSNVAIFKNPKMMKSRLGSWWESSSSAPLVEPPACPLAMVRDPDLNQLSVAIPDASPILPIKPRTIPSAGDVYVHHYGSDRRQLWVRSVKQMWDILPDDAGIPSSGVPQEDWPRHPRHPRAPYMEHYLVYPKREDSRPNWVKWATIQLASKDSKGPGSPVKKQ</sequence>
<keyword evidence="2" id="KW-1185">Reference proteome</keyword>
<dbReference type="Proteomes" id="UP000054007">
    <property type="component" value="Unassembled WGS sequence"/>
</dbReference>
<evidence type="ECO:0000313" key="1">
    <source>
        <dbReference type="EMBL" id="KIY62237.1"/>
    </source>
</evidence>
<protein>
    <submittedName>
        <fullName evidence="1">Uncharacterized protein</fullName>
    </submittedName>
</protein>
<proteinExistence type="predicted"/>
<dbReference type="AlphaFoldDB" id="A0A0D7AVL7"/>
<reference evidence="1 2" key="1">
    <citation type="journal article" date="2015" name="Fungal Genet. Biol.">
        <title>Evolution of novel wood decay mechanisms in Agaricales revealed by the genome sequences of Fistulina hepatica and Cylindrobasidium torrendii.</title>
        <authorList>
            <person name="Floudas D."/>
            <person name="Held B.W."/>
            <person name="Riley R."/>
            <person name="Nagy L.G."/>
            <person name="Koehler G."/>
            <person name="Ransdell A.S."/>
            <person name="Younus H."/>
            <person name="Chow J."/>
            <person name="Chiniquy J."/>
            <person name="Lipzen A."/>
            <person name="Tritt A."/>
            <person name="Sun H."/>
            <person name="Haridas S."/>
            <person name="LaButti K."/>
            <person name="Ohm R.A."/>
            <person name="Kues U."/>
            <person name="Blanchette R.A."/>
            <person name="Grigoriev I.V."/>
            <person name="Minto R.E."/>
            <person name="Hibbett D.S."/>
        </authorList>
    </citation>
    <scope>NUCLEOTIDE SEQUENCE [LARGE SCALE GENOMIC DNA]</scope>
    <source>
        <strain evidence="1 2">FP15055 ss-10</strain>
    </source>
</reference>
<gene>
    <name evidence="1" type="ORF">CYLTODRAFT_447317</name>
</gene>
<accession>A0A0D7AVL7</accession>
<evidence type="ECO:0000313" key="2">
    <source>
        <dbReference type="Proteomes" id="UP000054007"/>
    </source>
</evidence>
<organism evidence="1 2">
    <name type="scientific">Cylindrobasidium torrendii FP15055 ss-10</name>
    <dbReference type="NCBI Taxonomy" id="1314674"/>
    <lineage>
        <taxon>Eukaryota</taxon>
        <taxon>Fungi</taxon>
        <taxon>Dikarya</taxon>
        <taxon>Basidiomycota</taxon>
        <taxon>Agaricomycotina</taxon>
        <taxon>Agaricomycetes</taxon>
        <taxon>Agaricomycetidae</taxon>
        <taxon>Agaricales</taxon>
        <taxon>Marasmiineae</taxon>
        <taxon>Physalacriaceae</taxon>
        <taxon>Cylindrobasidium</taxon>
    </lineage>
</organism>
<name>A0A0D7AVL7_9AGAR</name>
<dbReference type="EMBL" id="KN880807">
    <property type="protein sequence ID" value="KIY62237.1"/>
    <property type="molecule type" value="Genomic_DNA"/>
</dbReference>